<dbReference type="InterPro" id="IPR004839">
    <property type="entry name" value="Aminotransferase_I/II_large"/>
</dbReference>
<evidence type="ECO:0000256" key="1">
    <source>
        <dbReference type="ARBA" id="ARBA00001933"/>
    </source>
</evidence>
<dbReference type="InterPro" id="IPR015422">
    <property type="entry name" value="PyrdxlP-dep_Trfase_small"/>
</dbReference>
<dbReference type="GO" id="GO:0008483">
    <property type="term" value="F:transaminase activity"/>
    <property type="evidence" value="ECO:0007669"/>
    <property type="project" value="UniProtKB-KW"/>
</dbReference>
<sequence length="333" mass="34833">MVRLDLNESAYPPLPSVAEVLREQVARTNLYPEFLPHSTRRAVARHLGVDDSMVSVGPGATGVALQTLHAAVRNGARRGVDTPELVTATPTFDGFPILADMAGLRMRGIPLDARGQVDLTAIHGAIGSNTVAVIICSPHNPTGAVVDEAVLLSFLNALPPHLTVIIDEAYIEFSTAAPDLAGLLHAHLGTVVLRTFSKAYGLAALRVGYGVGNARVMAEVQRLEVPFAVGAPAQAAVPVALAAHTELAQRVTAMRTQRTRLAQQLHELGAETLTSEANFVYLQGDDGIALGSLLTTSGIPVKQVRGHGARVTVGDGCTTEHVLAALRATAASA</sequence>
<dbReference type="Proteomes" id="UP000005038">
    <property type="component" value="Unassembled WGS sequence"/>
</dbReference>
<keyword evidence="4 5" id="KW-0663">Pyridoxal phosphate</keyword>
<evidence type="ECO:0000256" key="2">
    <source>
        <dbReference type="ARBA" id="ARBA00022576"/>
    </source>
</evidence>
<dbReference type="SUPFAM" id="SSF53383">
    <property type="entry name" value="PLP-dependent transferases"/>
    <property type="match status" value="1"/>
</dbReference>
<dbReference type="STRING" id="1108044.GOOTI_211_00100"/>
<name>H5TS98_GORO1</name>
<organism evidence="7 8">
    <name type="scientific">Gordonia otitidis (strain DSM 44809 / CCUG 52243 / JCM 12355 / NBRC 100426 / IFM 10032)</name>
    <dbReference type="NCBI Taxonomy" id="1108044"/>
    <lineage>
        <taxon>Bacteria</taxon>
        <taxon>Bacillati</taxon>
        <taxon>Actinomycetota</taxon>
        <taxon>Actinomycetes</taxon>
        <taxon>Mycobacteriales</taxon>
        <taxon>Gordoniaceae</taxon>
        <taxon>Gordonia</taxon>
    </lineage>
</organism>
<dbReference type="InterPro" id="IPR001917">
    <property type="entry name" value="Aminotrans_II_pyridoxalP_BS"/>
</dbReference>
<dbReference type="Gene3D" id="3.40.640.10">
    <property type="entry name" value="Type I PLP-dependent aspartate aminotransferase-like (Major domain)"/>
    <property type="match status" value="1"/>
</dbReference>
<dbReference type="PANTHER" id="PTHR43643">
    <property type="entry name" value="HISTIDINOL-PHOSPHATE AMINOTRANSFERASE 2"/>
    <property type="match status" value="1"/>
</dbReference>
<dbReference type="PROSITE" id="PS00599">
    <property type="entry name" value="AA_TRANSFER_CLASS_2"/>
    <property type="match status" value="1"/>
</dbReference>
<evidence type="ECO:0000313" key="8">
    <source>
        <dbReference type="Proteomes" id="UP000005038"/>
    </source>
</evidence>
<dbReference type="AlphaFoldDB" id="H5TS98"/>
<dbReference type="Gene3D" id="3.90.1150.10">
    <property type="entry name" value="Aspartate Aminotransferase, domain 1"/>
    <property type="match status" value="1"/>
</dbReference>
<dbReference type="CDD" id="cd00609">
    <property type="entry name" value="AAT_like"/>
    <property type="match status" value="1"/>
</dbReference>
<dbReference type="InterPro" id="IPR015424">
    <property type="entry name" value="PyrdxlP-dep_Trfase"/>
</dbReference>
<dbReference type="Pfam" id="PF00155">
    <property type="entry name" value="Aminotran_1_2"/>
    <property type="match status" value="1"/>
</dbReference>
<dbReference type="InterPro" id="IPR015421">
    <property type="entry name" value="PyrdxlP-dep_Trfase_major"/>
</dbReference>
<reference evidence="7" key="1">
    <citation type="submission" date="2012-02" db="EMBL/GenBank/DDBJ databases">
        <title>Whole genome shotgun sequence of Gordonia otitidis NBRC 100426.</title>
        <authorList>
            <person name="Yoshida I."/>
            <person name="Hosoyama A."/>
            <person name="Tsuchikane K."/>
            <person name="Katsumata H."/>
            <person name="Yamazaki S."/>
            <person name="Fujita N."/>
        </authorList>
    </citation>
    <scope>NUCLEOTIDE SEQUENCE [LARGE SCALE GENOMIC DNA]</scope>
    <source>
        <strain evidence="7">NBRC 100426</strain>
    </source>
</reference>
<evidence type="ECO:0000256" key="3">
    <source>
        <dbReference type="ARBA" id="ARBA00022679"/>
    </source>
</evidence>
<gene>
    <name evidence="7" type="ORF">GOOTI_211_00100</name>
</gene>
<keyword evidence="3" id="KW-0808">Transferase</keyword>
<evidence type="ECO:0000259" key="6">
    <source>
        <dbReference type="Pfam" id="PF00155"/>
    </source>
</evidence>
<dbReference type="GO" id="GO:0030170">
    <property type="term" value="F:pyridoxal phosphate binding"/>
    <property type="evidence" value="ECO:0007669"/>
    <property type="project" value="InterPro"/>
</dbReference>
<comment type="cofactor">
    <cofactor evidence="1 5">
        <name>pyridoxal 5'-phosphate</name>
        <dbReference type="ChEBI" id="CHEBI:597326"/>
    </cofactor>
</comment>
<dbReference type="InterPro" id="IPR050106">
    <property type="entry name" value="HistidinolP_aminotransfase"/>
</dbReference>
<keyword evidence="8" id="KW-1185">Reference proteome</keyword>
<dbReference type="EMBL" id="BAFB01000211">
    <property type="protein sequence ID" value="GAB36356.1"/>
    <property type="molecule type" value="Genomic_DNA"/>
</dbReference>
<comment type="caution">
    <text evidence="7">The sequence shown here is derived from an EMBL/GenBank/DDBJ whole genome shotgun (WGS) entry which is preliminary data.</text>
</comment>
<comment type="similarity">
    <text evidence="5">Belongs to the class-II pyridoxal-phosphate-dependent aminotransferase family.</text>
</comment>
<evidence type="ECO:0000256" key="5">
    <source>
        <dbReference type="RuleBase" id="RU003693"/>
    </source>
</evidence>
<dbReference type="PANTHER" id="PTHR43643:SF3">
    <property type="entry name" value="HISTIDINOL-PHOSPHATE AMINOTRANSFERASE"/>
    <property type="match status" value="1"/>
</dbReference>
<evidence type="ECO:0000256" key="4">
    <source>
        <dbReference type="ARBA" id="ARBA00022898"/>
    </source>
</evidence>
<accession>H5TS98</accession>
<proteinExistence type="inferred from homology"/>
<keyword evidence="2 7" id="KW-0032">Aminotransferase</keyword>
<evidence type="ECO:0000313" key="7">
    <source>
        <dbReference type="EMBL" id="GAB36356.1"/>
    </source>
</evidence>
<protein>
    <submittedName>
        <fullName evidence="7">Aminotransferase</fullName>
    </submittedName>
</protein>
<feature type="domain" description="Aminotransferase class I/classII large" evidence="6">
    <location>
        <begin position="2"/>
        <end position="303"/>
    </location>
</feature>